<feature type="domain" description="ASCH" evidence="1">
    <location>
        <begin position="10"/>
        <end position="94"/>
    </location>
</feature>
<gene>
    <name evidence="2" type="ORF">GTPT_0912</name>
</gene>
<dbReference type="AlphaFoldDB" id="A0A085JKH7"/>
<dbReference type="Gene3D" id="2.30.130.30">
    <property type="entry name" value="Hypothetical protein"/>
    <property type="match status" value="1"/>
</dbReference>
<dbReference type="RefSeq" id="WP_029990508.1">
    <property type="nucleotide sequence ID" value="NZ_ATMJ01000027.1"/>
</dbReference>
<dbReference type="OrthoDB" id="9342715at2"/>
<evidence type="ECO:0000313" key="3">
    <source>
        <dbReference type="Proteomes" id="UP000028602"/>
    </source>
</evidence>
<dbReference type="eggNOG" id="ENOG50337X4">
    <property type="taxonomic scope" value="Bacteria"/>
</dbReference>
<dbReference type="Proteomes" id="UP000028602">
    <property type="component" value="Unassembled WGS sequence"/>
</dbReference>
<evidence type="ECO:0000259" key="1">
    <source>
        <dbReference type="Pfam" id="PF04266"/>
    </source>
</evidence>
<proteinExistence type="predicted"/>
<accession>A0A085JKH7</accession>
<dbReference type="SUPFAM" id="SSF88697">
    <property type="entry name" value="PUA domain-like"/>
    <property type="match status" value="1"/>
</dbReference>
<name>A0A085JKH7_9GAMM</name>
<dbReference type="InterPro" id="IPR007374">
    <property type="entry name" value="ASCH_domain"/>
</dbReference>
<protein>
    <recommendedName>
        <fullName evidence="1">ASCH domain-containing protein</fullName>
    </recommendedName>
</protein>
<dbReference type="EMBL" id="JMPR01000018">
    <property type="protein sequence ID" value="KFD20973.1"/>
    <property type="molecule type" value="Genomic_DNA"/>
</dbReference>
<dbReference type="InterPro" id="IPR015947">
    <property type="entry name" value="PUA-like_sf"/>
</dbReference>
<keyword evidence="3" id="KW-1185">Reference proteome</keyword>
<sequence length="119" mass="13193">MKKGSIKALSVVSPAGQLIAAGRKTIEVRRWLPELSPDEDLLIVENPNYLMKDGDEEAGIAVAVVNIRSVRPFTSDDISAACASCFEEGWFAWEISQVRRLSPVKSVKAARKIYSIEWD</sequence>
<dbReference type="Pfam" id="PF04266">
    <property type="entry name" value="ASCH"/>
    <property type="match status" value="1"/>
</dbReference>
<evidence type="ECO:0000313" key="2">
    <source>
        <dbReference type="EMBL" id="KFD20973.1"/>
    </source>
</evidence>
<comment type="caution">
    <text evidence="2">The sequence shown here is derived from an EMBL/GenBank/DDBJ whole genome shotgun (WGS) entry which is preliminary data.</text>
</comment>
<reference evidence="2 3" key="1">
    <citation type="submission" date="2014-05" db="EMBL/GenBank/DDBJ databases">
        <title>ATOL: Assembling a taxonomically balanced genome-scale reconstruction of the evolutionary history of the Enterobacteriaceae.</title>
        <authorList>
            <person name="Plunkett G.III."/>
            <person name="Neeno-Eckwall E.C."/>
            <person name="Glasner J.D."/>
            <person name="Perna N.T."/>
        </authorList>
    </citation>
    <scope>NUCLEOTIDE SEQUENCE [LARGE SCALE GENOMIC DNA]</scope>
    <source>
        <strain evidence="2 3">ATCC 33301</strain>
    </source>
</reference>
<organism evidence="2 3">
    <name type="scientific">Tatumella ptyseos ATCC 33301</name>
    <dbReference type="NCBI Taxonomy" id="1005995"/>
    <lineage>
        <taxon>Bacteria</taxon>
        <taxon>Pseudomonadati</taxon>
        <taxon>Pseudomonadota</taxon>
        <taxon>Gammaproteobacteria</taxon>
        <taxon>Enterobacterales</taxon>
        <taxon>Erwiniaceae</taxon>
        <taxon>Tatumella</taxon>
    </lineage>
</organism>